<name>A0A076LBL2_9EURY</name>
<dbReference type="Proteomes" id="UP000028781">
    <property type="component" value="Chromosome"/>
</dbReference>
<dbReference type="RefSeq" id="WP_048201710.1">
    <property type="nucleotide sequence ID" value="NZ_CP009149.1"/>
</dbReference>
<organism evidence="1 2">
    <name type="scientific">Methanocaldococcus bathoardescens</name>
    <dbReference type="NCBI Taxonomy" id="1301915"/>
    <lineage>
        <taxon>Archaea</taxon>
        <taxon>Methanobacteriati</taxon>
        <taxon>Methanobacteriota</taxon>
        <taxon>Methanomada group</taxon>
        <taxon>Methanococci</taxon>
        <taxon>Methanococcales</taxon>
        <taxon>Methanocaldococcaceae</taxon>
        <taxon>Methanocaldococcus</taxon>
    </lineage>
</organism>
<evidence type="ECO:0000313" key="1">
    <source>
        <dbReference type="EMBL" id="AIJ05541.1"/>
    </source>
</evidence>
<evidence type="ECO:0000313" key="2">
    <source>
        <dbReference type="Proteomes" id="UP000028781"/>
    </source>
</evidence>
<proteinExistence type="predicted"/>
<sequence>MEKWELKKLAVCFNCKKEVDQIIEIYTNQAFVKCSNCGATRYYILRRVGIEDESIIEEEKKKKHKYEPWFLEKTAVCFNCKKETIQDIAITETKMIVRCRNCGFTRVYQFHILDIPENK</sequence>
<accession>A0A076LBL2</accession>
<dbReference type="HOGENOM" id="CLU_157007_0_0_2"/>
<dbReference type="AlphaFoldDB" id="A0A076LBL2"/>
<dbReference type="EMBL" id="CP009149">
    <property type="protein sequence ID" value="AIJ05541.1"/>
    <property type="molecule type" value="Genomic_DNA"/>
</dbReference>
<dbReference type="KEGG" id="mjh:JH146_0692"/>
<reference evidence="1 2" key="1">
    <citation type="journal article" date="2015" name="Int. J. Syst. Evol. Microbiol.">
        <title>M ethanocaldococcus bathoardescens sp. nov., a hyperthermophilic methanogen isolated from a volcanically active deep-sea hydrothermal vent.</title>
        <authorList>
            <person name="Stewart L.C."/>
            <person name="Jung J.H."/>
            <person name="Kim Y.T."/>
            <person name="Kwon S.W."/>
            <person name="Park C.S."/>
            <person name="Holden J.F."/>
        </authorList>
    </citation>
    <scope>NUCLEOTIDE SEQUENCE [LARGE SCALE GENOMIC DNA]</scope>
    <source>
        <strain evidence="1 2">JH146</strain>
    </source>
</reference>
<dbReference type="GeneID" id="24891294"/>
<dbReference type="OrthoDB" id="116994at2157"/>
<keyword evidence="2" id="KW-1185">Reference proteome</keyword>
<dbReference type="STRING" id="1301915.JH146_0692"/>
<gene>
    <name evidence="1" type="ORF">JH146_0692</name>
</gene>
<protein>
    <submittedName>
        <fullName evidence="1">Uncharacterized protein</fullName>
    </submittedName>
</protein>